<proteinExistence type="predicted"/>
<evidence type="ECO:0000256" key="1">
    <source>
        <dbReference type="SAM" id="MobiDB-lite"/>
    </source>
</evidence>
<feature type="compositionally biased region" description="Acidic residues" evidence="1">
    <location>
        <begin position="1232"/>
        <end position="1249"/>
    </location>
</feature>
<feature type="region of interest" description="Disordered" evidence="1">
    <location>
        <begin position="1038"/>
        <end position="1251"/>
    </location>
</feature>
<sequence>MSVILSLLTGSSMASSTPSSSSSSSSSSRRRRKYSSMDSIYSIVFGLALRSIVGLASRQDWKVSAPIVGLWEGVITLHFMKMMPSSFDPYVSWGVRMLIDYLITESVSRMVLVVIWTCLGMALADVAPSIWFDVGLHRPWRRVRRDMYTIYKMTPKVLPRTRVVRFSSSRHSIIDTPMTFPEIDISERTTVISDTNPPDSPVPERSSSRRRVAKSSGYSTSASVSEAGSATPVTRRSASTAAPTPILRTRRAVVYHEPASDTDDSRSYASNDVDRDNLSSGRSSSSTSLPASTQATPHRVDWDLESSIESAPEIDVEELATAAAQVAQTKKDEGEESTPRARPLYLPPTPSDSAARWDLSVADKDILVPPPTAFLQQIPDDNQDYDRVAPAPVAASVLSKVTEETGAKAPSPPPKTEDNLPEQYRKSSRTPMSTNSLGLETPEETPMVEQGPSAANVAAARVGGLQKDWASTPRSEFKPVEAVPAGPSSAIPQPPAFTANLSHLILDTSAPSPSSTVTATPNANGYATAISPAPSTDEDDMYLDEATSNSLREQFERDMAAQREQAAHDYAKLLQERHKVEEAERARIEEERRALEEERQRYEAEQARLADEMRRQREEKERMDEERRKQDEERQRLEEERARLQEEKRVQEEERVKLEEERKRLAQEEEARVRVLVEEEARARAATEEEERRRVQEEEERRIAEEAEQLAQAVAREAAEEEARRVAAEAEAARLAAAEEAARLVAEEEATRRAAEEEEAKRLAEEAELARIAAEQEAKWAAEEAEAKRLAEEAAAEAARLKVEEEEAARRAAEEAEAQRIAEEVEAQRLAEEAAAEAGRLAVEAKRLAEEAEAKRLAEEEAERTRLAEEEAERTRLAEEEAERVRLAEEAQRLATEAEAARLAAEEAEAKKLAEEDAKRARLADEEAERTRLAEEEAERTRLAEEEAERLRLAAEAEAESLRLTEAKRLAEEAEARRLAEEEAERTRLAEEAEKARLAEEAAEAEKIRLAEEEAEKMRLAQEEEARQLAEAEALKALVDADEEKKRKKEERKAKKAKKEEEKKRKAEEAEAEAKLKADEEAAAAEQQRLAEEAAAVAEQQRLADEAAEQQRLAEEAEQQKLAEEAEQQRLAQEAAEAARIKEQEEEAERQRQQAEAELAAAAAAEEAQRVEVEQLKQQQEAAAREAEALAVAALEPQTDETPTSAAEPGTPTPITVQIATPTPQNAALDPEQGDADADGEEEGGDFDDGGSAIGSVITVATAYTEVGVDIEKRLLKSILRRAQKIELQDQMNVLKANPETDPAVLARTDKVLGKYQKKIQKLYDDSTEMATYWHRAEDSYTLKVMPIPEALDRTREALLWHLTPDAKSFKFMLTLPAGKGKAVQRLKESVLTMLRDDLNIEPIPDPNNGKILTVEITPSEFEEWAIDFHQRSARND</sequence>
<feature type="compositionally biased region" description="Basic and acidic residues" evidence="1">
    <location>
        <begin position="329"/>
        <end position="339"/>
    </location>
</feature>
<feature type="compositionally biased region" description="Polar residues" evidence="1">
    <location>
        <begin position="429"/>
        <end position="438"/>
    </location>
</feature>
<feature type="compositionally biased region" description="Basic and acidic residues" evidence="1">
    <location>
        <begin position="1058"/>
        <end position="1080"/>
    </location>
</feature>
<feature type="region of interest" description="Disordered" evidence="1">
    <location>
        <begin position="9"/>
        <end position="30"/>
    </location>
</feature>
<feature type="compositionally biased region" description="Basic and acidic residues" evidence="1">
    <location>
        <begin position="1112"/>
        <end position="1128"/>
    </location>
</feature>
<feature type="region of interest" description="Disordered" evidence="1">
    <location>
        <begin position="577"/>
        <end position="653"/>
    </location>
</feature>
<organism evidence="2 3">
    <name type="scientific">Coprinellus micaceus</name>
    <name type="common">Glistening ink-cap mushroom</name>
    <name type="synonym">Coprinus micaceus</name>
    <dbReference type="NCBI Taxonomy" id="71717"/>
    <lineage>
        <taxon>Eukaryota</taxon>
        <taxon>Fungi</taxon>
        <taxon>Dikarya</taxon>
        <taxon>Basidiomycota</taxon>
        <taxon>Agaricomycotina</taxon>
        <taxon>Agaricomycetes</taxon>
        <taxon>Agaricomycetidae</taxon>
        <taxon>Agaricales</taxon>
        <taxon>Agaricineae</taxon>
        <taxon>Psathyrellaceae</taxon>
        <taxon>Coprinellus</taxon>
    </lineage>
</organism>
<feature type="region of interest" description="Disordered" evidence="1">
    <location>
        <begin position="852"/>
        <end position="881"/>
    </location>
</feature>
<feature type="compositionally biased region" description="Basic residues" evidence="1">
    <location>
        <begin position="1046"/>
        <end position="1057"/>
    </location>
</feature>
<feature type="region of interest" description="Disordered" evidence="1">
    <location>
        <begin position="913"/>
        <end position="945"/>
    </location>
</feature>
<gene>
    <name evidence="2" type="ORF">FA13DRAFT_1809809</name>
</gene>
<evidence type="ECO:0000313" key="2">
    <source>
        <dbReference type="EMBL" id="TEB37249.1"/>
    </source>
</evidence>
<dbReference type="STRING" id="71717.A0A4Y7TUK9"/>
<name>A0A4Y7TUK9_COPMI</name>
<feature type="compositionally biased region" description="Polar residues" evidence="1">
    <location>
        <begin position="1213"/>
        <end position="1226"/>
    </location>
</feature>
<dbReference type="Proteomes" id="UP000298030">
    <property type="component" value="Unassembled WGS sequence"/>
</dbReference>
<feature type="compositionally biased region" description="Low complexity" evidence="1">
    <location>
        <begin position="279"/>
        <end position="292"/>
    </location>
</feature>
<feature type="compositionally biased region" description="Basic and acidic residues" evidence="1">
    <location>
        <begin position="775"/>
        <end position="792"/>
    </location>
</feature>
<evidence type="ECO:0000313" key="3">
    <source>
        <dbReference type="Proteomes" id="UP000298030"/>
    </source>
</evidence>
<accession>A0A4Y7TUK9</accession>
<feature type="compositionally biased region" description="Low complexity" evidence="1">
    <location>
        <begin position="1084"/>
        <end position="1101"/>
    </location>
</feature>
<feature type="region of interest" description="Disordered" evidence="1">
    <location>
        <begin position="323"/>
        <end position="354"/>
    </location>
</feature>
<dbReference type="PANTHER" id="PTHR38758:SF1">
    <property type="entry name" value="PROTEIN, PUTATIVE-RELATED"/>
    <property type="match status" value="1"/>
</dbReference>
<comment type="caution">
    <text evidence="2">The sequence shown here is derived from an EMBL/GenBank/DDBJ whole genome shotgun (WGS) entry which is preliminary data.</text>
</comment>
<protein>
    <submittedName>
        <fullName evidence="2">Uncharacterized protein</fullName>
    </submittedName>
</protein>
<feature type="region of interest" description="Disordered" evidence="1">
    <location>
        <begin position="189"/>
        <end position="301"/>
    </location>
</feature>
<feature type="region of interest" description="Disordered" evidence="1">
    <location>
        <begin position="402"/>
        <end position="448"/>
    </location>
</feature>
<dbReference type="OrthoDB" id="3231855at2759"/>
<reference evidence="2 3" key="1">
    <citation type="journal article" date="2019" name="Nat. Ecol. Evol.">
        <title>Megaphylogeny resolves global patterns of mushroom evolution.</title>
        <authorList>
            <person name="Varga T."/>
            <person name="Krizsan K."/>
            <person name="Foldi C."/>
            <person name="Dima B."/>
            <person name="Sanchez-Garcia M."/>
            <person name="Sanchez-Ramirez S."/>
            <person name="Szollosi G.J."/>
            <person name="Szarkandi J.G."/>
            <person name="Papp V."/>
            <person name="Albert L."/>
            <person name="Andreopoulos W."/>
            <person name="Angelini C."/>
            <person name="Antonin V."/>
            <person name="Barry K.W."/>
            <person name="Bougher N.L."/>
            <person name="Buchanan P."/>
            <person name="Buyck B."/>
            <person name="Bense V."/>
            <person name="Catcheside P."/>
            <person name="Chovatia M."/>
            <person name="Cooper J."/>
            <person name="Damon W."/>
            <person name="Desjardin D."/>
            <person name="Finy P."/>
            <person name="Geml J."/>
            <person name="Haridas S."/>
            <person name="Hughes K."/>
            <person name="Justo A."/>
            <person name="Karasinski D."/>
            <person name="Kautmanova I."/>
            <person name="Kiss B."/>
            <person name="Kocsube S."/>
            <person name="Kotiranta H."/>
            <person name="LaButti K.M."/>
            <person name="Lechner B.E."/>
            <person name="Liimatainen K."/>
            <person name="Lipzen A."/>
            <person name="Lukacs Z."/>
            <person name="Mihaltcheva S."/>
            <person name="Morgado L.N."/>
            <person name="Niskanen T."/>
            <person name="Noordeloos M.E."/>
            <person name="Ohm R.A."/>
            <person name="Ortiz-Santana B."/>
            <person name="Ovrebo C."/>
            <person name="Racz N."/>
            <person name="Riley R."/>
            <person name="Savchenko A."/>
            <person name="Shiryaev A."/>
            <person name="Soop K."/>
            <person name="Spirin V."/>
            <person name="Szebenyi C."/>
            <person name="Tomsovsky M."/>
            <person name="Tulloss R.E."/>
            <person name="Uehling J."/>
            <person name="Grigoriev I.V."/>
            <person name="Vagvolgyi C."/>
            <person name="Papp T."/>
            <person name="Martin F.M."/>
            <person name="Miettinen O."/>
            <person name="Hibbett D.S."/>
            <person name="Nagy L.G."/>
        </authorList>
    </citation>
    <scope>NUCLEOTIDE SEQUENCE [LARGE SCALE GENOMIC DNA]</scope>
    <source>
        <strain evidence="2 3">FP101781</strain>
    </source>
</reference>
<feature type="compositionally biased region" description="Polar residues" evidence="1">
    <location>
        <begin position="216"/>
        <end position="242"/>
    </location>
</feature>
<feature type="compositionally biased region" description="Low complexity" evidence="1">
    <location>
        <begin position="1156"/>
        <end position="1166"/>
    </location>
</feature>
<feature type="compositionally biased region" description="Basic and acidic residues" evidence="1">
    <location>
        <begin position="799"/>
        <end position="818"/>
    </location>
</feature>
<feature type="region of interest" description="Disordered" evidence="1">
    <location>
        <begin position="974"/>
        <end position="1004"/>
    </location>
</feature>
<dbReference type="EMBL" id="QPFP01000004">
    <property type="protein sequence ID" value="TEB37249.1"/>
    <property type="molecule type" value="Genomic_DNA"/>
</dbReference>
<keyword evidence="3" id="KW-1185">Reference proteome</keyword>
<feature type="region of interest" description="Disordered" evidence="1">
    <location>
        <begin position="743"/>
        <end position="763"/>
    </location>
</feature>
<feature type="compositionally biased region" description="Basic and acidic residues" evidence="1">
    <location>
        <begin position="1137"/>
        <end position="1155"/>
    </location>
</feature>
<feature type="compositionally biased region" description="Low complexity" evidence="1">
    <location>
        <begin position="11"/>
        <end position="27"/>
    </location>
</feature>
<dbReference type="PANTHER" id="PTHR38758">
    <property type="entry name" value="PUTATIVE-RELATED"/>
    <property type="match status" value="1"/>
</dbReference>
<feature type="region of interest" description="Disordered" evidence="1">
    <location>
        <begin position="775"/>
        <end position="818"/>
    </location>
</feature>